<evidence type="ECO:0000259" key="2">
    <source>
        <dbReference type="Pfam" id="PF01558"/>
    </source>
</evidence>
<sequence length="124" mass="13765">MMRDYEPKKMKQVHFTGIRRVLEKANIVKPGGIILVNADMVEEADLNATRKDVKVVPVHCDTLADQVKNPKGANIVMIGAIAKLLGDFDHETGVEGMNDMFRKKGKNKYEALNAAAFEVGYYAV</sequence>
<keyword evidence="1" id="KW-0560">Oxidoreductase</keyword>
<gene>
    <name evidence="3" type="ORF">H9X83_04430</name>
</gene>
<dbReference type="SUPFAM" id="SSF53323">
    <property type="entry name" value="Pyruvate-ferredoxin oxidoreductase, PFOR, domain III"/>
    <property type="match status" value="1"/>
</dbReference>
<evidence type="ECO:0000313" key="3">
    <source>
        <dbReference type="EMBL" id="MBM6877400.1"/>
    </source>
</evidence>
<proteinExistence type="predicted"/>
<accession>A0ABS2G888</accession>
<evidence type="ECO:0000256" key="1">
    <source>
        <dbReference type="ARBA" id="ARBA00023002"/>
    </source>
</evidence>
<dbReference type="InterPro" id="IPR019752">
    <property type="entry name" value="Pyrv/ketoisovalerate_OxRed_cat"/>
</dbReference>
<reference evidence="3 4" key="1">
    <citation type="journal article" date="2021" name="Sci. Rep.">
        <title>The distribution of antibiotic resistance genes in chicken gut microbiota commensals.</title>
        <authorList>
            <person name="Juricova H."/>
            <person name="Matiasovicova J."/>
            <person name="Kubasova T."/>
            <person name="Cejkova D."/>
            <person name="Rychlik I."/>
        </authorList>
    </citation>
    <scope>NUCLEOTIDE SEQUENCE [LARGE SCALE GENOMIC DNA]</scope>
    <source>
        <strain evidence="3 4">An431b</strain>
    </source>
</reference>
<comment type="caution">
    <text evidence="3">The sequence shown here is derived from an EMBL/GenBank/DDBJ whole genome shotgun (WGS) entry which is preliminary data.</text>
</comment>
<dbReference type="EMBL" id="JACSNV010000005">
    <property type="protein sequence ID" value="MBM6877400.1"/>
    <property type="molecule type" value="Genomic_DNA"/>
</dbReference>
<protein>
    <submittedName>
        <fullName evidence="3">2-oxoacid:acceptor oxidoreductase family protein</fullName>
    </submittedName>
</protein>
<dbReference type="Pfam" id="PF01558">
    <property type="entry name" value="POR"/>
    <property type="match status" value="1"/>
</dbReference>
<evidence type="ECO:0000313" key="4">
    <source>
        <dbReference type="Proteomes" id="UP000729290"/>
    </source>
</evidence>
<name>A0ABS2G888_9FIRM</name>
<dbReference type="InterPro" id="IPR002869">
    <property type="entry name" value="Pyrv_flavodox_OxRed_cen"/>
</dbReference>
<dbReference type="Gene3D" id="3.40.920.10">
    <property type="entry name" value="Pyruvate-ferredoxin oxidoreductase, PFOR, domain III"/>
    <property type="match status" value="1"/>
</dbReference>
<feature type="domain" description="Pyruvate/ketoisovalerate oxidoreductase catalytic" evidence="2">
    <location>
        <begin position="28"/>
        <end position="121"/>
    </location>
</feature>
<organism evidence="3 4">
    <name type="scientific">Anaerotignum lactatifermentans</name>
    <dbReference type="NCBI Taxonomy" id="160404"/>
    <lineage>
        <taxon>Bacteria</taxon>
        <taxon>Bacillati</taxon>
        <taxon>Bacillota</taxon>
        <taxon>Clostridia</taxon>
        <taxon>Lachnospirales</taxon>
        <taxon>Anaerotignaceae</taxon>
        <taxon>Anaerotignum</taxon>
    </lineage>
</organism>
<keyword evidence="4" id="KW-1185">Reference proteome</keyword>
<dbReference type="Proteomes" id="UP000729290">
    <property type="component" value="Unassembled WGS sequence"/>
</dbReference>